<dbReference type="OrthoDB" id="45007at2759"/>
<dbReference type="InterPro" id="IPR044882">
    <property type="entry name" value="I2BP1/2_C3HC4-RING_sf"/>
</dbReference>
<comment type="similarity">
    <text evidence="2">Belongs to the IRF2BP family.</text>
</comment>
<feature type="compositionally biased region" description="Low complexity" evidence="4">
    <location>
        <begin position="400"/>
        <end position="411"/>
    </location>
</feature>
<accession>R7TWC8</accession>
<keyword evidence="3" id="KW-0539">Nucleus</keyword>
<feature type="compositionally biased region" description="Pro residues" evidence="4">
    <location>
        <begin position="133"/>
        <end position="144"/>
    </location>
</feature>
<feature type="region of interest" description="Disordered" evidence="4">
    <location>
        <begin position="61"/>
        <end position="194"/>
    </location>
</feature>
<evidence type="ECO:0000256" key="1">
    <source>
        <dbReference type="ARBA" id="ARBA00004123"/>
    </source>
</evidence>
<reference evidence="8 10" key="2">
    <citation type="journal article" date="2013" name="Nature">
        <title>Insights into bilaterian evolution from three spiralian genomes.</title>
        <authorList>
            <person name="Simakov O."/>
            <person name="Marletaz F."/>
            <person name="Cho S.J."/>
            <person name="Edsinger-Gonzales E."/>
            <person name="Havlak P."/>
            <person name="Hellsten U."/>
            <person name="Kuo D.H."/>
            <person name="Larsson T."/>
            <person name="Lv J."/>
            <person name="Arendt D."/>
            <person name="Savage R."/>
            <person name="Osoegawa K."/>
            <person name="de Jong P."/>
            <person name="Grimwood J."/>
            <person name="Chapman J.A."/>
            <person name="Shapiro H."/>
            <person name="Aerts A."/>
            <person name="Otillar R.P."/>
            <person name="Terry A.Y."/>
            <person name="Boore J.L."/>
            <person name="Grigoriev I.V."/>
            <person name="Lindberg D.R."/>
            <person name="Seaver E.C."/>
            <person name="Weisblat D.A."/>
            <person name="Putnam N.H."/>
            <person name="Rokhsar D.S."/>
        </authorList>
    </citation>
    <scope>NUCLEOTIDE SEQUENCE</scope>
    <source>
        <strain evidence="8 10">I ESC-2004</strain>
    </source>
</reference>
<dbReference type="InterPro" id="IPR057414">
    <property type="entry name" value="Zf-C3HC4_IRF-2BP1_2"/>
</dbReference>
<dbReference type="CDD" id="cd16511">
    <property type="entry name" value="vRING-HC_IRF2BP1-like"/>
    <property type="match status" value="1"/>
</dbReference>
<feature type="domain" description="Interferon regulatory factor 2-binding protein 1/2-like C3HC4 zinc finger" evidence="6">
    <location>
        <begin position="476"/>
        <end position="547"/>
    </location>
</feature>
<evidence type="ECO:0000256" key="2">
    <source>
        <dbReference type="ARBA" id="ARBA00010802"/>
    </source>
</evidence>
<name>R7TWC8_CAPTE</name>
<feature type="compositionally biased region" description="Pro residues" evidence="4">
    <location>
        <begin position="69"/>
        <end position="78"/>
    </location>
</feature>
<dbReference type="HOGENOM" id="CLU_019307_2_0_1"/>
<proteinExistence type="inferred from homology"/>
<reference evidence="10" key="1">
    <citation type="submission" date="2012-12" db="EMBL/GenBank/DDBJ databases">
        <authorList>
            <person name="Hellsten U."/>
            <person name="Grimwood J."/>
            <person name="Chapman J.A."/>
            <person name="Shapiro H."/>
            <person name="Aerts A."/>
            <person name="Otillar R.P."/>
            <person name="Terry A.Y."/>
            <person name="Boore J.L."/>
            <person name="Simakov O."/>
            <person name="Marletaz F."/>
            <person name="Cho S.-J."/>
            <person name="Edsinger-Gonzales E."/>
            <person name="Havlak P."/>
            <person name="Kuo D.-H."/>
            <person name="Larsson T."/>
            <person name="Lv J."/>
            <person name="Arendt D."/>
            <person name="Savage R."/>
            <person name="Osoegawa K."/>
            <person name="de Jong P."/>
            <person name="Lindberg D.R."/>
            <person name="Seaver E.C."/>
            <person name="Weisblat D.A."/>
            <person name="Putnam N.H."/>
            <person name="Grigoriev I.V."/>
            <person name="Rokhsar D.S."/>
        </authorList>
    </citation>
    <scope>NUCLEOTIDE SEQUENCE</scope>
    <source>
        <strain evidence="10">I ESC-2004</strain>
    </source>
</reference>
<evidence type="ECO:0000256" key="3">
    <source>
        <dbReference type="ARBA" id="ARBA00023242"/>
    </source>
</evidence>
<dbReference type="AlphaFoldDB" id="R7TWC8"/>
<dbReference type="GO" id="GO:0003714">
    <property type="term" value="F:transcription corepressor activity"/>
    <property type="evidence" value="ECO:0007669"/>
    <property type="project" value="TreeGrafter"/>
</dbReference>
<dbReference type="InterPro" id="IPR058682">
    <property type="entry name" value="IRF-2BP1/2-like_M"/>
</dbReference>
<dbReference type="EnsemblMetazoa" id="CapteT173317">
    <property type="protein sequence ID" value="CapteP173317"/>
    <property type="gene ID" value="CapteG173317"/>
</dbReference>
<dbReference type="Pfam" id="PF25457">
    <property type="entry name" value="IRF-2BP1_2_M"/>
    <property type="match status" value="1"/>
</dbReference>
<dbReference type="EMBL" id="KB308278">
    <property type="protein sequence ID" value="ELT98049.1"/>
    <property type="molecule type" value="Genomic_DNA"/>
</dbReference>
<feature type="compositionally biased region" description="Basic and acidic residues" evidence="4">
    <location>
        <begin position="365"/>
        <end position="378"/>
    </location>
</feature>
<dbReference type="PANTHER" id="PTHR10816">
    <property type="entry name" value="MYELIN TRANSCRIPTION FACTOR 1-RELATED"/>
    <property type="match status" value="1"/>
</dbReference>
<feature type="domain" description="Interferon regulatory factor 2-binding protein 1/2-like zinc finger" evidence="5">
    <location>
        <begin position="8"/>
        <end position="59"/>
    </location>
</feature>
<evidence type="ECO:0000313" key="10">
    <source>
        <dbReference type="Proteomes" id="UP000014760"/>
    </source>
</evidence>
<dbReference type="GO" id="GO:0005634">
    <property type="term" value="C:nucleus"/>
    <property type="evidence" value="ECO:0007669"/>
    <property type="project" value="UniProtKB-SubCell"/>
</dbReference>
<dbReference type="Pfam" id="PF11261">
    <property type="entry name" value="IRF-2BP1_2"/>
    <property type="match status" value="1"/>
</dbReference>
<dbReference type="FunCoup" id="R7TWC8">
    <property type="interactions" value="1223"/>
</dbReference>
<keyword evidence="10" id="KW-1185">Reference proteome</keyword>
<reference evidence="9" key="3">
    <citation type="submission" date="2015-06" db="UniProtKB">
        <authorList>
            <consortium name="EnsemblMetazoa"/>
        </authorList>
    </citation>
    <scope>IDENTIFICATION</scope>
</reference>
<dbReference type="Proteomes" id="UP000014760">
    <property type="component" value="Unassembled WGS sequence"/>
</dbReference>
<evidence type="ECO:0000259" key="7">
    <source>
        <dbReference type="Pfam" id="PF25457"/>
    </source>
</evidence>
<dbReference type="Pfam" id="PF25454">
    <property type="entry name" value="zf-C3HC4_IRF-2BP1_2"/>
    <property type="match status" value="1"/>
</dbReference>
<dbReference type="PANTHER" id="PTHR10816:SF19">
    <property type="entry name" value="PROTEIN INTERACTING WITH TTK69 AND SIN3A, ISOFORM D"/>
    <property type="match status" value="1"/>
</dbReference>
<dbReference type="SUPFAM" id="SSF57850">
    <property type="entry name" value="RING/U-box"/>
    <property type="match status" value="1"/>
</dbReference>
<evidence type="ECO:0000259" key="5">
    <source>
        <dbReference type="Pfam" id="PF11261"/>
    </source>
</evidence>
<feature type="domain" description="IRF-2BP1/2-like middle" evidence="7">
    <location>
        <begin position="178"/>
        <end position="320"/>
    </location>
</feature>
<dbReference type="EMBL" id="AMQN01010629">
    <property type="status" value="NOT_ANNOTATED_CDS"/>
    <property type="molecule type" value="Genomic_DNA"/>
</dbReference>
<evidence type="ECO:0000256" key="4">
    <source>
        <dbReference type="SAM" id="MobiDB-lite"/>
    </source>
</evidence>
<gene>
    <name evidence="8" type="ORF">CAPTEDRAFT_173317</name>
</gene>
<feature type="region of interest" description="Disordered" evidence="4">
    <location>
        <begin position="352"/>
        <end position="383"/>
    </location>
</feature>
<feature type="compositionally biased region" description="Polar residues" evidence="4">
    <location>
        <begin position="452"/>
        <end position="466"/>
    </location>
</feature>
<dbReference type="GO" id="GO:0006357">
    <property type="term" value="P:regulation of transcription by RNA polymerase II"/>
    <property type="evidence" value="ECO:0007669"/>
    <property type="project" value="TreeGrafter"/>
</dbReference>
<protein>
    <submittedName>
        <fullName evidence="8 9">Uncharacterized protein</fullName>
    </submittedName>
</protein>
<dbReference type="FunFam" id="1.10.10.1580:FF:000001">
    <property type="entry name" value="interferon regulatory factor 2-binding protein 2"/>
    <property type="match status" value="1"/>
</dbReference>
<dbReference type="STRING" id="283909.R7TWC8"/>
<evidence type="ECO:0000313" key="9">
    <source>
        <dbReference type="EnsemblMetazoa" id="CapteP173317"/>
    </source>
</evidence>
<dbReference type="OMA" id="GAQMNVP"/>
<organism evidence="8">
    <name type="scientific">Capitella teleta</name>
    <name type="common">Polychaete worm</name>
    <dbReference type="NCBI Taxonomy" id="283909"/>
    <lineage>
        <taxon>Eukaryota</taxon>
        <taxon>Metazoa</taxon>
        <taxon>Spiralia</taxon>
        <taxon>Lophotrochozoa</taxon>
        <taxon>Annelida</taxon>
        <taxon>Polychaeta</taxon>
        <taxon>Sedentaria</taxon>
        <taxon>Scolecida</taxon>
        <taxon>Capitellidae</taxon>
        <taxon>Capitella</taxon>
    </lineage>
</organism>
<feature type="region of interest" description="Disordered" evidence="4">
    <location>
        <begin position="398"/>
        <end position="466"/>
    </location>
</feature>
<sequence>MPIPHRGQRQHCFLCDLPRTPWAMLHDFAEPVCRGCVNYEGPERIEMVIEAAHHMKRVHGFQEGKNPGVRPPAPPGALPPRHEDPRHGPPPHLDRFPLHEGGRPRGLMEFHPGRLNLHRPGDDHDSQRTSPPHRGPLPHHPVPPHSRVGGPPNHTPPIAHVNGKHPEPPRDADEDSGDEKRALMQQADDPAQRPAIVRESLVVLNSTTPFDIRFKKDHALVGRVFAFDAAAKVVGTDYELKIFIEYPLGSANVFNSAAGVAKQMFHDCMKDPGKGLTSGFKCIEYEMKHATGDWRLLGDLLTEPIRLFKEPSKKELLPSPHSDGAVPVLPHALGPMLGPRLLLPSRPLPLLHRKRKASPDPNEPNESKIHAGDVESTRKRQQWMQTQAEALKLTMNNLPSSHRSSSTSPSSNRAGTPPEASSAANGSSPMASLISAAESVPAGASPSADGVTRSSPTSTGGRCSTTRDLVPGAEALKCTLCNERLEDTHFVQCPSVSEHKFCFPCSRDSIKRQGAGAEVYCPSGKKCPLVGSSVPWAFMQGEIATIIGEDYKEMKIKKERD</sequence>
<comment type="subcellular location">
    <subcellularLocation>
        <location evidence="1">Nucleus</location>
    </subcellularLocation>
</comment>
<feature type="compositionally biased region" description="Basic and acidic residues" evidence="4">
    <location>
        <begin position="80"/>
        <end position="112"/>
    </location>
</feature>
<evidence type="ECO:0000259" key="6">
    <source>
        <dbReference type="Pfam" id="PF25454"/>
    </source>
</evidence>
<evidence type="ECO:0000313" key="8">
    <source>
        <dbReference type="EMBL" id="ELT98049.1"/>
    </source>
</evidence>
<dbReference type="InterPro" id="IPR022750">
    <property type="entry name" value="IRF-2BP1_2-like_Znf"/>
</dbReference>
<dbReference type="Gene3D" id="1.10.10.1580">
    <property type="entry name" value="Interferon regulatory factor 2-binding protein"/>
    <property type="match status" value="1"/>
</dbReference>